<dbReference type="EMBL" id="JAHXRF010000002">
    <property type="protein sequence ID" value="MBW4864877.1"/>
    <property type="molecule type" value="Genomic_DNA"/>
</dbReference>
<evidence type="ECO:0000313" key="3">
    <source>
        <dbReference type="Proteomes" id="UP001196873"/>
    </source>
</evidence>
<dbReference type="AlphaFoldDB" id="A0AAW4NLJ8"/>
<feature type="compositionally biased region" description="Basic residues" evidence="1">
    <location>
        <begin position="35"/>
        <end position="47"/>
    </location>
</feature>
<comment type="caution">
    <text evidence="2">The sequence shown here is derived from an EMBL/GenBank/DDBJ whole genome shotgun (WGS) entry which is preliminary data.</text>
</comment>
<accession>A0AAW4NLJ8</accession>
<protein>
    <submittedName>
        <fullName evidence="2">Uncharacterized protein</fullName>
    </submittedName>
</protein>
<feature type="compositionally biased region" description="Basic and acidic residues" evidence="1">
    <location>
        <begin position="12"/>
        <end position="34"/>
    </location>
</feature>
<proteinExistence type="predicted"/>
<organism evidence="2 3">
    <name type="scientific">Segatella salivae</name>
    <dbReference type="NCBI Taxonomy" id="228604"/>
    <lineage>
        <taxon>Bacteria</taxon>
        <taxon>Pseudomonadati</taxon>
        <taxon>Bacteroidota</taxon>
        <taxon>Bacteroidia</taxon>
        <taxon>Bacteroidales</taxon>
        <taxon>Prevotellaceae</taxon>
        <taxon>Segatella</taxon>
    </lineage>
</organism>
<sequence>MNAEKAAILPIERGRKGEESKKEKIGNGRTTSHDVKRKVKVSRQRLT</sequence>
<dbReference type="Proteomes" id="UP001196873">
    <property type="component" value="Unassembled WGS sequence"/>
</dbReference>
<name>A0AAW4NLJ8_9BACT</name>
<reference evidence="2" key="1">
    <citation type="submission" date="2021-07" db="EMBL/GenBank/DDBJ databases">
        <title>Genomic diversity and antimicrobial resistance of Prevotella spp. isolated from chronic lung disease airways.</title>
        <authorList>
            <person name="Webb K.A."/>
            <person name="Olagoke O.S."/>
            <person name="Baird T."/>
            <person name="Neill J."/>
            <person name="Pham A."/>
            <person name="Wells T.J."/>
            <person name="Ramsay K.A."/>
            <person name="Bell S.C."/>
            <person name="Sarovich D.S."/>
            <person name="Price E.P."/>
        </authorList>
    </citation>
    <scope>NUCLEOTIDE SEQUENCE</scope>
    <source>
        <strain evidence="2">SCHI0047.S.3</strain>
    </source>
</reference>
<gene>
    <name evidence="2" type="ORF">KZY68_02330</name>
</gene>
<feature type="region of interest" description="Disordered" evidence="1">
    <location>
        <begin position="1"/>
        <end position="47"/>
    </location>
</feature>
<evidence type="ECO:0000313" key="2">
    <source>
        <dbReference type="EMBL" id="MBW4864877.1"/>
    </source>
</evidence>
<evidence type="ECO:0000256" key="1">
    <source>
        <dbReference type="SAM" id="MobiDB-lite"/>
    </source>
</evidence>
<dbReference type="RefSeq" id="WP_219425760.1">
    <property type="nucleotide sequence ID" value="NZ_CAUQEZ010000004.1"/>
</dbReference>